<sequence length="27" mass="3113">MFKLFESNASKSTKITHYPVGDQQLEI</sequence>
<proteinExistence type="predicted"/>
<dbReference type="AlphaFoldDB" id="A0A3B0VZT2"/>
<name>A0A3B0VZT2_9ZZZZ</name>
<organism evidence="1">
    <name type="scientific">hydrothermal vent metagenome</name>
    <dbReference type="NCBI Taxonomy" id="652676"/>
    <lineage>
        <taxon>unclassified sequences</taxon>
        <taxon>metagenomes</taxon>
        <taxon>ecological metagenomes</taxon>
    </lineage>
</organism>
<feature type="non-terminal residue" evidence="1">
    <location>
        <position position="27"/>
    </location>
</feature>
<gene>
    <name evidence="1" type="ORF">MNBD_GAMMA04-1660</name>
</gene>
<protein>
    <submittedName>
        <fullName evidence="1">Uncharacterized protein</fullName>
    </submittedName>
</protein>
<accession>A0A3B0VZT2</accession>
<evidence type="ECO:0000313" key="1">
    <source>
        <dbReference type="EMBL" id="VAW43947.1"/>
    </source>
</evidence>
<reference evidence="1" key="1">
    <citation type="submission" date="2018-06" db="EMBL/GenBank/DDBJ databases">
        <authorList>
            <person name="Zhirakovskaya E."/>
        </authorList>
    </citation>
    <scope>NUCLEOTIDE SEQUENCE</scope>
</reference>
<dbReference type="EMBL" id="UOFB01000010">
    <property type="protein sequence ID" value="VAW43947.1"/>
    <property type="molecule type" value="Genomic_DNA"/>
</dbReference>